<evidence type="ECO:0000256" key="1">
    <source>
        <dbReference type="ARBA" id="ARBA00022723"/>
    </source>
</evidence>
<dbReference type="InterPro" id="IPR036236">
    <property type="entry name" value="Znf_C2H2_sf"/>
</dbReference>
<protein>
    <submittedName>
        <fullName evidence="7">Putative transcription factor Sp5-like</fullName>
    </submittedName>
</protein>
<dbReference type="FunFam" id="3.30.160.60:FF:000007">
    <property type="entry name" value="Basic krueppel-like factor 3"/>
    <property type="match status" value="1"/>
</dbReference>
<feature type="compositionally biased region" description="Acidic residues" evidence="5">
    <location>
        <begin position="298"/>
        <end position="307"/>
    </location>
</feature>
<evidence type="ECO:0000313" key="7">
    <source>
        <dbReference type="EMBL" id="ROT70251.1"/>
    </source>
</evidence>
<evidence type="ECO:0000259" key="6">
    <source>
        <dbReference type="PROSITE" id="PS50157"/>
    </source>
</evidence>
<proteinExistence type="predicted"/>
<dbReference type="GO" id="GO:0008270">
    <property type="term" value="F:zinc ion binding"/>
    <property type="evidence" value="ECO:0007669"/>
    <property type="project" value="UniProtKB-KW"/>
</dbReference>
<dbReference type="AlphaFoldDB" id="A0A3R7MUT2"/>
<feature type="domain" description="C2H2-type" evidence="6">
    <location>
        <begin position="225"/>
        <end position="254"/>
    </location>
</feature>
<dbReference type="GO" id="GO:0000978">
    <property type="term" value="F:RNA polymerase II cis-regulatory region sequence-specific DNA binding"/>
    <property type="evidence" value="ECO:0007669"/>
    <property type="project" value="TreeGrafter"/>
</dbReference>
<name>A0A3R7MUT2_PENVA</name>
<dbReference type="Gene3D" id="3.30.160.60">
    <property type="entry name" value="Classic Zinc Finger"/>
    <property type="match status" value="3"/>
</dbReference>
<feature type="domain" description="C2H2-type" evidence="6">
    <location>
        <begin position="195"/>
        <end position="224"/>
    </location>
</feature>
<feature type="region of interest" description="Disordered" evidence="5">
    <location>
        <begin position="291"/>
        <end position="337"/>
    </location>
</feature>
<dbReference type="Proteomes" id="UP000283509">
    <property type="component" value="Unassembled WGS sequence"/>
</dbReference>
<sequence length="374" mass="41202">MAGFAASHNPTHVFHQHGAMFPCNTLGGPQVAQWMGVGGNYGLSGASPIRRPTGIMISLSRPHLSTNSASLLVLSPHSNQKWPVSHIPSFIPTTPSSTSWAASPHPCFLLRPRNLSRPRRRRRRPRGGAQAANPPLLQPLPNALAQEALLHHQSNIAAALLNAQSSVNVRRCRRCRCPNCQDTSQDTPTAKKKQHICHVPGCGKVYGKTSHLKAHLRLHAGERPFVCQWIFCNKAFTRSDELQRHLRTHTGEKRFQCVECGKRFTHENRRARAASSPPAECDVDIEHCDDEASHEQAVEEDDEELGGEDGLPAFGGDDLHSPMLPDSPVSETDQQDTELEMRGLVGVRQGSMGGDRQAYSHRLQDILNVSIPCM</sequence>
<keyword evidence="2 4" id="KW-0863">Zinc-finger</keyword>
<feature type="compositionally biased region" description="Basic residues" evidence="5">
    <location>
        <begin position="114"/>
        <end position="126"/>
    </location>
</feature>
<evidence type="ECO:0000256" key="5">
    <source>
        <dbReference type="SAM" id="MobiDB-lite"/>
    </source>
</evidence>
<evidence type="ECO:0000256" key="3">
    <source>
        <dbReference type="ARBA" id="ARBA00022833"/>
    </source>
</evidence>
<evidence type="ECO:0000313" key="8">
    <source>
        <dbReference type="Proteomes" id="UP000283509"/>
    </source>
</evidence>
<dbReference type="InterPro" id="IPR013087">
    <property type="entry name" value="Znf_C2H2_type"/>
</dbReference>
<gene>
    <name evidence="7" type="ORF">C7M84_011460</name>
</gene>
<dbReference type="GO" id="GO:0000981">
    <property type="term" value="F:DNA-binding transcription factor activity, RNA polymerase II-specific"/>
    <property type="evidence" value="ECO:0007669"/>
    <property type="project" value="TreeGrafter"/>
</dbReference>
<reference evidence="7 8" key="1">
    <citation type="submission" date="2018-04" db="EMBL/GenBank/DDBJ databases">
        <authorList>
            <person name="Zhang X."/>
            <person name="Yuan J."/>
            <person name="Li F."/>
            <person name="Xiang J."/>
        </authorList>
    </citation>
    <scope>NUCLEOTIDE SEQUENCE [LARGE SCALE GENOMIC DNA]</scope>
    <source>
        <tissue evidence="7">Muscle</tissue>
    </source>
</reference>
<dbReference type="PROSITE" id="PS00028">
    <property type="entry name" value="ZINC_FINGER_C2H2_1"/>
    <property type="match status" value="2"/>
</dbReference>
<dbReference type="SUPFAM" id="SSF57667">
    <property type="entry name" value="beta-beta-alpha zinc fingers"/>
    <property type="match status" value="1"/>
</dbReference>
<keyword evidence="8" id="KW-1185">Reference proteome</keyword>
<comment type="caution">
    <text evidence="7">The sequence shown here is derived from an EMBL/GenBank/DDBJ whole genome shotgun (WGS) entry which is preliminary data.</text>
</comment>
<keyword evidence="3" id="KW-0862">Zinc</keyword>
<dbReference type="PANTHER" id="PTHR23235:SF170">
    <property type="entry name" value="FI01014P-RELATED"/>
    <property type="match status" value="1"/>
</dbReference>
<dbReference type="Pfam" id="PF00096">
    <property type="entry name" value="zf-C2H2"/>
    <property type="match status" value="2"/>
</dbReference>
<evidence type="ECO:0000256" key="2">
    <source>
        <dbReference type="ARBA" id="ARBA00022771"/>
    </source>
</evidence>
<keyword evidence="1" id="KW-0479">Metal-binding</keyword>
<dbReference type="EMBL" id="QCYY01002447">
    <property type="protein sequence ID" value="ROT70251.1"/>
    <property type="molecule type" value="Genomic_DNA"/>
</dbReference>
<feature type="region of interest" description="Disordered" evidence="5">
    <location>
        <begin position="111"/>
        <end position="137"/>
    </location>
</feature>
<organism evidence="7 8">
    <name type="scientific">Penaeus vannamei</name>
    <name type="common">Whiteleg shrimp</name>
    <name type="synonym">Litopenaeus vannamei</name>
    <dbReference type="NCBI Taxonomy" id="6689"/>
    <lineage>
        <taxon>Eukaryota</taxon>
        <taxon>Metazoa</taxon>
        <taxon>Ecdysozoa</taxon>
        <taxon>Arthropoda</taxon>
        <taxon>Crustacea</taxon>
        <taxon>Multicrustacea</taxon>
        <taxon>Malacostraca</taxon>
        <taxon>Eumalacostraca</taxon>
        <taxon>Eucarida</taxon>
        <taxon>Decapoda</taxon>
        <taxon>Dendrobranchiata</taxon>
        <taxon>Penaeoidea</taxon>
        <taxon>Penaeidae</taxon>
        <taxon>Penaeus</taxon>
    </lineage>
</organism>
<dbReference type="PROSITE" id="PS50157">
    <property type="entry name" value="ZINC_FINGER_C2H2_2"/>
    <property type="match status" value="2"/>
</dbReference>
<reference evidence="7 8" key="2">
    <citation type="submission" date="2019-01" db="EMBL/GenBank/DDBJ databases">
        <title>The decoding of complex shrimp genome reveals the adaptation for benthos swimmer, frequently molting mechanism and breeding impact on genome.</title>
        <authorList>
            <person name="Sun Y."/>
            <person name="Gao Y."/>
            <person name="Yu Y."/>
        </authorList>
    </citation>
    <scope>NUCLEOTIDE SEQUENCE [LARGE SCALE GENOMIC DNA]</scope>
    <source>
        <tissue evidence="7">Muscle</tissue>
    </source>
</reference>
<dbReference type="SMART" id="SM00355">
    <property type="entry name" value="ZnF_C2H2"/>
    <property type="match status" value="2"/>
</dbReference>
<accession>A0A3R7MUT2</accession>
<evidence type="ECO:0000256" key="4">
    <source>
        <dbReference type="PROSITE-ProRule" id="PRU00042"/>
    </source>
</evidence>
<dbReference type="PANTHER" id="PTHR23235">
    <property type="entry name" value="KRUEPPEL-LIKE TRANSCRIPTION FACTOR"/>
    <property type="match status" value="1"/>
</dbReference>